<dbReference type="InterPro" id="IPR001611">
    <property type="entry name" value="Leu-rich_rpt"/>
</dbReference>
<comment type="caution">
    <text evidence="1">The sequence shown here is derived from an EMBL/GenBank/DDBJ whole genome shotgun (WGS) entry which is preliminary data.</text>
</comment>
<gene>
    <name evidence="1" type="ORF">HINF_LOCUS11397</name>
    <name evidence="2" type="ORF">HINF_LOCUS40340</name>
</gene>
<evidence type="ECO:0000313" key="3">
    <source>
        <dbReference type="Proteomes" id="UP001642409"/>
    </source>
</evidence>
<organism evidence="1">
    <name type="scientific">Hexamita inflata</name>
    <dbReference type="NCBI Taxonomy" id="28002"/>
    <lineage>
        <taxon>Eukaryota</taxon>
        <taxon>Metamonada</taxon>
        <taxon>Diplomonadida</taxon>
        <taxon>Hexamitidae</taxon>
        <taxon>Hexamitinae</taxon>
        <taxon>Hexamita</taxon>
    </lineage>
</organism>
<proteinExistence type="predicted"/>
<sequence>MKQLAELNLNSNKVKDLAEIQHLPYLDEFTSTDQQQPTELELKVGKSIQIIDQTTTFLREIREMREILKSRSYRRKYNVNKLQNRDDYSLFIKSVLQLFQSFSSSDLNLIMSFTIGDLGLKFRHMSVFNLFFRYIYKVFSSFQQKFISTSAIHIKNIVVTIFQRQFDGLIIQYLK</sequence>
<evidence type="ECO:0000313" key="2">
    <source>
        <dbReference type="EMBL" id="CAL6043989.1"/>
    </source>
</evidence>
<reference evidence="2 3" key="2">
    <citation type="submission" date="2024-07" db="EMBL/GenBank/DDBJ databases">
        <authorList>
            <person name="Akdeniz Z."/>
        </authorList>
    </citation>
    <scope>NUCLEOTIDE SEQUENCE [LARGE SCALE GENOMIC DNA]</scope>
</reference>
<evidence type="ECO:0000313" key="1">
    <source>
        <dbReference type="EMBL" id="CAI9923752.1"/>
    </source>
</evidence>
<dbReference type="AlphaFoldDB" id="A0AA86NNR0"/>
<dbReference type="PROSITE" id="PS51450">
    <property type="entry name" value="LRR"/>
    <property type="match status" value="1"/>
</dbReference>
<keyword evidence="3" id="KW-1185">Reference proteome</keyword>
<name>A0AA86NNR0_9EUKA</name>
<dbReference type="EMBL" id="CATOUU010000295">
    <property type="protein sequence ID" value="CAI9923752.1"/>
    <property type="molecule type" value="Genomic_DNA"/>
</dbReference>
<protein>
    <submittedName>
        <fullName evidence="1">Leucine-rich repeat</fullName>
    </submittedName>
    <submittedName>
        <fullName evidence="2">Leucine-rich_repeat</fullName>
    </submittedName>
</protein>
<accession>A0AA86NNR0</accession>
<dbReference type="EMBL" id="CAXDID020000159">
    <property type="protein sequence ID" value="CAL6043989.1"/>
    <property type="molecule type" value="Genomic_DNA"/>
</dbReference>
<reference evidence="1" key="1">
    <citation type="submission" date="2023-06" db="EMBL/GenBank/DDBJ databases">
        <authorList>
            <person name="Kurt Z."/>
        </authorList>
    </citation>
    <scope>NUCLEOTIDE SEQUENCE</scope>
</reference>
<dbReference type="Proteomes" id="UP001642409">
    <property type="component" value="Unassembled WGS sequence"/>
</dbReference>